<feature type="transmembrane region" description="Helical" evidence="8">
    <location>
        <begin position="107"/>
        <end position="125"/>
    </location>
</feature>
<dbReference type="Proteomes" id="UP000309488">
    <property type="component" value="Unassembled WGS sequence"/>
</dbReference>
<evidence type="ECO:0000256" key="1">
    <source>
        <dbReference type="ARBA" id="ARBA00004141"/>
    </source>
</evidence>
<dbReference type="NCBIfam" id="TIGR03462">
    <property type="entry name" value="CarR_dom_SF"/>
    <property type="match status" value="1"/>
</dbReference>
<dbReference type="InterPro" id="IPR017825">
    <property type="entry name" value="Lycopene_cyclase_dom"/>
</dbReference>
<feature type="transmembrane region" description="Helical" evidence="8">
    <location>
        <begin position="202"/>
        <end position="219"/>
    </location>
</feature>
<keyword evidence="3 8" id="KW-0812">Transmembrane</keyword>
<dbReference type="GO" id="GO:0016117">
    <property type="term" value="P:carotenoid biosynthetic process"/>
    <property type="evidence" value="ECO:0007669"/>
    <property type="project" value="UniProtKB-KW"/>
</dbReference>
<evidence type="ECO:0000256" key="4">
    <source>
        <dbReference type="ARBA" id="ARBA00022746"/>
    </source>
</evidence>
<dbReference type="EMBL" id="SWBR01000001">
    <property type="protein sequence ID" value="TKC13233.1"/>
    <property type="molecule type" value="Genomic_DNA"/>
</dbReference>
<evidence type="ECO:0000256" key="8">
    <source>
        <dbReference type="SAM" id="Phobius"/>
    </source>
</evidence>
<evidence type="ECO:0000313" key="11">
    <source>
        <dbReference type="Proteomes" id="UP000309488"/>
    </source>
</evidence>
<dbReference type="GO" id="GO:0016020">
    <property type="term" value="C:membrane"/>
    <property type="evidence" value="ECO:0007669"/>
    <property type="project" value="UniProtKB-SubCell"/>
</dbReference>
<dbReference type="RefSeq" id="WP_136839354.1">
    <property type="nucleotide sequence ID" value="NZ_SWBR01000001.1"/>
</dbReference>
<feature type="transmembrane region" description="Helical" evidence="8">
    <location>
        <begin position="33"/>
        <end position="58"/>
    </location>
</feature>
<keyword evidence="11" id="KW-1185">Reference proteome</keyword>
<gene>
    <name evidence="10" type="ORF">FA048_06395</name>
</gene>
<evidence type="ECO:0000313" key="10">
    <source>
        <dbReference type="EMBL" id="TKC13233.1"/>
    </source>
</evidence>
<evidence type="ECO:0000256" key="3">
    <source>
        <dbReference type="ARBA" id="ARBA00022692"/>
    </source>
</evidence>
<evidence type="ECO:0000259" key="9">
    <source>
        <dbReference type="Pfam" id="PF18916"/>
    </source>
</evidence>
<feature type="transmembrane region" description="Helical" evidence="8">
    <location>
        <begin position="6"/>
        <end position="21"/>
    </location>
</feature>
<keyword evidence="7" id="KW-0413">Isomerase</keyword>
<keyword evidence="4" id="KW-0125">Carotenoid biosynthesis</keyword>
<keyword evidence="5 8" id="KW-1133">Transmembrane helix</keyword>
<name>A0A4U1CWG4_9SPHI</name>
<dbReference type="GO" id="GO:0016872">
    <property type="term" value="F:intramolecular lyase activity"/>
    <property type="evidence" value="ECO:0007669"/>
    <property type="project" value="InterPro"/>
</dbReference>
<evidence type="ECO:0000256" key="5">
    <source>
        <dbReference type="ARBA" id="ARBA00022989"/>
    </source>
</evidence>
<sequence>MTYTFLLLNLFLILIPFVLALDKRVFNVGNLRLFIVPSLIVAIVFSLFAIFLTGLKAWSFNSAYIVGLNYGGIPIEEYIFMFTFSFAGLGIYNYLNAKYPKNNLQKYSLTVSQIMIGICFGLLFFAYAKWYTALTFAVLMLLLIGIEYINTLRFMYKFYRAFLVTLIPFYICYGIICNLPVIHYEPKENVKFDLAKIPLENHFFMMAMLLLAVYLFEFFSSRKKS</sequence>
<feature type="transmembrane region" description="Helical" evidence="8">
    <location>
        <begin position="131"/>
        <end position="149"/>
    </location>
</feature>
<dbReference type="Pfam" id="PF18916">
    <property type="entry name" value="Lycopene_cyc"/>
    <property type="match status" value="2"/>
</dbReference>
<comment type="subcellular location">
    <subcellularLocation>
        <location evidence="1">Membrane</location>
        <topology evidence="1">Multi-pass membrane protein</topology>
    </subcellularLocation>
</comment>
<comment type="pathway">
    <text evidence="2">Carotenoid biosynthesis.</text>
</comment>
<dbReference type="GO" id="GO:0045436">
    <property type="term" value="F:lycopene beta cyclase activity"/>
    <property type="evidence" value="ECO:0007669"/>
    <property type="project" value="UniProtKB-ARBA"/>
</dbReference>
<feature type="transmembrane region" description="Helical" evidence="8">
    <location>
        <begin position="78"/>
        <end position="95"/>
    </location>
</feature>
<evidence type="ECO:0000256" key="6">
    <source>
        <dbReference type="ARBA" id="ARBA00023136"/>
    </source>
</evidence>
<feature type="domain" description="Lycopene cyclase" evidence="9">
    <location>
        <begin position="3"/>
        <end position="95"/>
    </location>
</feature>
<accession>A0A4U1CWG4</accession>
<feature type="domain" description="Lycopene cyclase" evidence="9">
    <location>
        <begin position="129"/>
        <end position="219"/>
    </location>
</feature>
<feature type="transmembrane region" description="Helical" evidence="8">
    <location>
        <begin position="161"/>
        <end position="182"/>
    </location>
</feature>
<keyword evidence="6 8" id="KW-0472">Membrane</keyword>
<dbReference type="OrthoDB" id="5195186at2"/>
<organism evidence="10 11">
    <name type="scientific">Pedobacter polaris</name>
    <dbReference type="NCBI Taxonomy" id="2571273"/>
    <lineage>
        <taxon>Bacteria</taxon>
        <taxon>Pseudomonadati</taxon>
        <taxon>Bacteroidota</taxon>
        <taxon>Sphingobacteriia</taxon>
        <taxon>Sphingobacteriales</taxon>
        <taxon>Sphingobacteriaceae</taxon>
        <taxon>Pedobacter</taxon>
    </lineage>
</organism>
<dbReference type="AlphaFoldDB" id="A0A4U1CWG4"/>
<evidence type="ECO:0000256" key="2">
    <source>
        <dbReference type="ARBA" id="ARBA00004829"/>
    </source>
</evidence>
<protein>
    <submittedName>
        <fullName evidence="10">Lycopene cyclase domain-containing protein</fullName>
    </submittedName>
</protein>
<proteinExistence type="predicted"/>
<evidence type="ECO:0000256" key="7">
    <source>
        <dbReference type="ARBA" id="ARBA00023235"/>
    </source>
</evidence>
<reference evidence="10 11" key="1">
    <citation type="submission" date="2019-04" db="EMBL/GenBank/DDBJ databases">
        <title>Pedobacter sp. RP-3-22 sp. nov., isolated from Arctic soil.</title>
        <authorList>
            <person name="Dahal R.H."/>
            <person name="Kim D.-U."/>
        </authorList>
    </citation>
    <scope>NUCLEOTIDE SEQUENCE [LARGE SCALE GENOMIC DNA]</scope>
    <source>
        <strain evidence="10 11">RP-3-22</strain>
    </source>
</reference>
<comment type="caution">
    <text evidence="10">The sequence shown here is derived from an EMBL/GenBank/DDBJ whole genome shotgun (WGS) entry which is preliminary data.</text>
</comment>